<dbReference type="Pfam" id="PF23220">
    <property type="entry name" value="HAT_Syf1_M"/>
    <property type="match status" value="1"/>
</dbReference>
<evidence type="ECO:0000256" key="5">
    <source>
        <dbReference type="ARBA" id="ARBA00022728"/>
    </source>
</evidence>
<feature type="compositionally biased region" description="Low complexity" evidence="9">
    <location>
        <begin position="971"/>
        <end position="981"/>
    </location>
</feature>
<feature type="domain" description="Pre-mRNA-splicing factor SYF1 central HAT repeats" evidence="10">
    <location>
        <begin position="402"/>
        <end position="556"/>
    </location>
</feature>
<evidence type="ECO:0000313" key="14">
    <source>
        <dbReference type="Proteomes" id="UP001556367"/>
    </source>
</evidence>
<accession>A0ABR3IVW2</accession>
<evidence type="ECO:0000313" key="13">
    <source>
        <dbReference type="EMBL" id="KAL0947370.1"/>
    </source>
</evidence>
<feature type="domain" description="Pre-mRNA-splicing factor Syf1-like N-terminal HAT-repeats" evidence="12">
    <location>
        <begin position="167"/>
        <end position="258"/>
    </location>
</feature>
<dbReference type="InterPro" id="IPR011990">
    <property type="entry name" value="TPR-like_helical_dom_sf"/>
</dbReference>
<evidence type="ECO:0000259" key="10">
    <source>
        <dbReference type="Pfam" id="PF23220"/>
    </source>
</evidence>
<evidence type="ECO:0000256" key="3">
    <source>
        <dbReference type="ARBA" id="ARBA00011524"/>
    </source>
</evidence>
<dbReference type="InterPro" id="IPR055433">
    <property type="entry name" value="HAT_Syf1-like_N"/>
</dbReference>
<keyword evidence="5" id="KW-0747">Spliceosome</keyword>
<evidence type="ECO:0000256" key="4">
    <source>
        <dbReference type="ARBA" id="ARBA00022664"/>
    </source>
</evidence>
<dbReference type="PANTHER" id="PTHR11246:SF5">
    <property type="entry name" value="PRE-MRNA-SPLICING FACTOR SYF1"/>
    <property type="match status" value="1"/>
</dbReference>
<keyword evidence="14" id="KW-1185">Reference proteome</keyword>
<protein>
    <submittedName>
        <fullName evidence="13">Uncharacterized protein</fullName>
    </submittedName>
</protein>
<dbReference type="InterPro" id="IPR045075">
    <property type="entry name" value="Syf1-like"/>
</dbReference>
<feature type="compositionally biased region" description="Basic and acidic residues" evidence="9">
    <location>
        <begin position="984"/>
        <end position="994"/>
    </location>
</feature>
<dbReference type="PANTHER" id="PTHR11246">
    <property type="entry name" value="PRE-MRNA SPLICING FACTOR"/>
    <property type="match status" value="1"/>
</dbReference>
<evidence type="ECO:0000256" key="7">
    <source>
        <dbReference type="ARBA" id="ARBA00023187"/>
    </source>
</evidence>
<evidence type="ECO:0000256" key="6">
    <source>
        <dbReference type="ARBA" id="ARBA00022737"/>
    </source>
</evidence>
<evidence type="ECO:0000256" key="2">
    <source>
        <dbReference type="ARBA" id="ARBA00008644"/>
    </source>
</evidence>
<dbReference type="SUPFAM" id="SSF48452">
    <property type="entry name" value="TPR-like"/>
    <property type="match status" value="3"/>
</dbReference>
<organism evidence="13 14">
    <name type="scientific">Hohenbuehelia grisea</name>
    <dbReference type="NCBI Taxonomy" id="104357"/>
    <lineage>
        <taxon>Eukaryota</taxon>
        <taxon>Fungi</taxon>
        <taxon>Dikarya</taxon>
        <taxon>Basidiomycota</taxon>
        <taxon>Agaricomycotina</taxon>
        <taxon>Agaricomycetes</taxon>
        <taxon>Agaricomycetidae</taxon>
        <taxon>Agaricales</taxon>
        <taxon>Pleurotineae</taxon>
        <taxon>Pleurotaceae</taxon>
        <taxon>Hohenbuehelia</taxon>
    </lineage>
</organism>
<keyword evidence="7" id="KW-0508">mRNA splicing</keyword>
<proteinExistence type="inferred from homology"/>
<dbReference type="Pfam" id="PF23233">
    <property type="entry name" value="HAT_Syf1_CNRKL1_N"/>
    <property type="match status" value="1"/>
</dbReference>
<keyword evidence="6" id="KW-0677">Repeat</keyword>
<keyword evidence="8" id="KW-0539">Nucleus</keyword>
<evidence type="ECO:0000259" key="12">
    <source>
        <dbReference type="Pfam" id="PF23233"/>
    </source>
</evidence>
<dbReference type="InterPro" id="IPR003107">
    <property type="entry name" value="HAT"/>
</dbReference>
<evidence type="ECO:0000256" key="9">
    <source>
        <dbReference type="SAM" id="MobiDB-lite"/>
    </source>
</evidence>
<feature type="domain" description="Pre-mRNA-splicing factor Syf1/CRNKL1-like C-terminal HAT-repeats" evidence="11">
    <location>
        <begin position="558"/>
        <end position="949"/>
    </location>
</feature>
<evidence type="ECO:0000256" key="1">
    <source>
        <dbReference type="ARBA" id="ARBA00004123"/>
    </source>
</evidence>
<gene>
    <name evidence="13" type="ORF">HGRIS_013486</name>
</gene>
<name>A0ABR3IVW2_9AGAR</name>
<dbReference type="SMART" id="SM00386">
    <property type="entry name" value="HAT"/>
    <property type="match status" value="13"/>
</dbReference>
<dbReference type="EMBL" id="JASNQZ010000015">
    <property type="protein sequence ID" value="KAL0947370.1"/>
    <property type="molecule type" value="Genomic_DNA"/>
</dbReference>
<dbReference type="Gene3D" id="1.25.40.10">
    <property type="entry name" value="Tetratricopeptide repeat domain"/>
    <property type="match status" value="3"/>
</dbReference>
<sequence>MAASLEALSSHFPLTYPIPTPTSHPDLITTADLQREQDLLHNPTSFRTWWTAIHNAREAFTTQQKLSPPNPDDPATILLGPLATDTARQALQRLTYLYEAALANFPSSFKLWRSYLQVRMSFVLGKPIIKKRAGGKKKFPEMKDAIEEALEDPEEWEAGLDGIVGWEEWKSLVALFERALMWIPNMPRLWLMYLSIFKHPQCPPQLSHVHGRRTFDRALRTLPPSLHSRIWLPFLLFAEQNSLHTTVAIYRRYLAIDPSLTERFANILLSPPQKSRGGVSRKTPPRPLEAAKLLLSLARKAAKGEYTSPSAKSAYQLLGDFLDVVEQHADDVGLDPSETDASNEEAANAEKAAETAKAAEPQPVTVDGKLIRLAGPAIPLSKDGSPARPYDADEDPTNPGRLNIEHIVHKDGLGVYPDQAGRLWTGLATYWIKRGEFSRAEATFEKGLAAVLTVRDFTMVFEAYAEFSESVMGALMEALENEDEDDEEEDKEETQRELDARMQAFEGLMDRRPFLLNDVLIRRNPHDVQEWEKRVALHGDDDERVAETYTRALETINPRRATANLHRLYIGFAKFYEEGGVTGESEKDIDSARKILEKGTRVNFKTVEDLAEIWCEWAEMEIRAENFDEAIRVMQRAAAVPKNNKINYHDHTLSAQARLFKSLKLWSFYVDLEESLGTVDSTKAVYDKILDLRIANAQIIVNYASFLEENGYFEESFKVYERGVELFTYPVSFELWNIYLAKFIKRYGGSKLERARDLFEQALEKCPPKSCKPLFLLYAKLEEEHGLAKRAMNILERATQVVADDHKFEMYSIYIAKATANYGLPATRPIYEQALEVLPDRQTAEMCLRFAALERKLGEIDRARAIYAHASQFCDPRTHADFWSEWNSFEIETGSEDTFREMLRIKRSVQAQFNTEASYLAAQTTAARQGATAASEEAPADPMAAAERQAGVPAFVAAKKTALPPVDGDEQNAQTAAPAAQNDEEIHISDDDED</sequence>
<comment type="caution">
    <text evidence="13">The sequence shown here is derived from an EMBL/GenBank/DDBJ whole genome shotgun (WGS) entry which is preliminary data.</text>
</comment>
<feature type="compositionally biased region" description="Low complexity" evidence="9">
    <location>
        <begin position="344"/>
        <end position="360"/>
    </location>
</feature>
<feature type="region of interest" description="Disordered" evidence="9">
    <location>
        <begin position="961"/>
        <end position="994"/>
    </location>
</feature>
<comment type="subcellular location">
    <subcellularLocation>
        <location evidence="1">Nucleus</location>
    </subcellularLocation>
</comment>
<evidence type="ECO:0000256" key="8">
    <source>
        <dbReference type="ARBA" id="ARBA00023242"/>
    </source>
</evidence>
<dbReference type="InterPro" id="IPR055430">
    <property type="entry name" value="HAT_Syf1_CNRKL1_C"/>
</dbReference>
<comment type="subunit">
    <text evidence="3">Associated with the spliceosome.</text>
</comment>
<dbReference type="InterPro" id="IPR056350">
    <property type="entry name" value="HAT_Syf1_central"/>
</dbReference>
<dbReference type="Pfam" id="PF23231">
    <property type="entry name" value="HAT_Syf1_CNRKL1_C"/>
    <property type="match status" value="1"/>
</dbReference>
<comment type="similarity">
    <text evidence="2">Belongs to the crooked-neck family.</text>
</comment>
<reference evidence="14" key="1">
    <citation type="submission" date="2024-06" db="EMBL/GenBank/DDBJ databases">
        <title>Multi-omics analyses provide insights into the biosynthesis of the anticancer antibiotic pleurotin in Hohenbuehelia grisea.</title>
        <authorList>
            <person name="Weaver J.A."/>
            <person name="Alberti F."/>
        </authorList>
    </citation>
    <scope>NUCLEOTIDE SEQUENCE [LARGE SCALE GENOMIC DNA]</scope>
    <source>
        <strain evidence="14">T-177</strain>
    </source>
</reference>
<feature type="region of interest" description="Disordered" evidence="9">
    <location>
        <begin position="332"/>
        <end position="361"/>
    </location>
</feature>
<dbReference type="Proteomes" id="UP001556367">
    <property type="component" value="Unassembled WGS sequence"/>
</dbReference>
<keyword evidence="4" id="KW-0507">mRNA processing</keyword>
<evidence type="ECO:0000259" key="11">
    <source>
        <dbReference type="Pfam" id="PF23231"/>
    </source>
</evidence>